<name>A0A914MI50_MELIC</name>
<reference evidence="2" key="1">
    <citation type="submission" date="2022-11" db="UniProtKB">
        <authorList>
            <consortium name="WormBaseParasite"/>
        </authorList>
    </citation>
    <scope>IDENTIFICATION</scope>
</reference>
<organism evidence="1 2">
    <name type="scientific">Meloidogyne incognita</name>
    <name type="common">Southern root-knot nematode worm</name>
    <name type="synonym">Oxyuris incognita</name>
    <dbReference type="NCBI Taxonomy" id="6306"/>
    <lineage>
        <taxon>Eukaryota</taxon>
        <taxon>Metazoa</taxon>
        <taxon>Ecdysozoa</taxon>
        <taxon>Nematoda</taxon>
        <taxon>Chromadorea</taxon>
        <taxon>Rhabditida</taxon>
        <taxon>Tylenchina</taxon>
        <taxon>Tylenchomorpha</taxon>
        <taxon>Tylenchoidea</taxon>
        <taxon>Meloidogynidae</taxon>
        <taxon>Meloidogyninae</taxon>
        <taxon>Meloidogyne</taxon>
        <taxon>Meloidogyne incognita group</taxon>
    </lineage>
</organism>
<evidence type="ECO:0000313" key="1">
    <source>
        <dbReference type="Proteomes" id="UP000887563"/>
    </source>
</evidence>
<dbReference type="AlphaFoldDB" id="A0A914MI50"/>
<protein>
    <submittedName>
        <fullName evidence="2">Uncharacterized protein</fullName>
    </submittedName>
</protein>
<sequence length="54" mass="6617">MSLFFCSEATTDRKIHRCRRCRADFFIGLTFRWFSFARNLNNLYKKHLKNRISV</sequence>
<evidence type="ECO:0000313" key="2">
    <source>
        <dbReference type="WBParaSite" id="Minc3s01771g26187"/>
    </source>
</evidence>
<accession>A0A914MI50</accession>
<proteinExistence type="predicted"/>
<keyword evidence="1" id="KW-1185">Reference proteome</keyword>
<dbReference type="WBParaSite" id="Minc3s01771g26187">
    <property type="protein sequence ID" value="Minc3s01771g26187"/>
    <property type="gene ID" value="Minc3s01771g26187"/>
</dbReference>
<dbReference type="Proteomes" id="UP000887563">
    <property type="component" value="Unplaced"/>
</dbReference>